<dbReference type="AlphaFoldDB" id="A0A368QUV0"/>
<feature type="compositionally biased region" description="Polar residues" evidence="1">
    <location>
        <begin position="122"/>
        <end position="132"/>
    </location>
</feature>
<proteinExistence type="predicted"/>
<organism evidence="2">
    <name type="scientific">Setaria italica</name>
    <name type="common">Foxtail millet</name>
    <name type="synonym">Panicum italicum</name>
    <dbReference type="NCBI Taxonomy" id="4555"/>
    <lineage>
        <taxon>Eukaryota</taxon>
        <taxon>Viridiplantae</taxon>
        <taxon>Streptophyta</taxon>
        <taxon>Embryophyta</taxon>
        <taxon>Tracheophyta</taxon>
        <taxon>Spermatophyta</taxon>
        <taxon>Magnoliopsida</taxon>
        <taxon>Liliopsida</taxon>
        <taxon>Poales</taxon>
        <taxon>Poaceae</taxon>
        <taxon>PACMAD clade</taxon>
        <taxon>Panicoideae</taxon>
        <taxon>Panicodae</taxon>
        <taxon>Paniceae</taxon>
        <taxon>Cenchrinae</taxon>
        <taxon>Setaria</taxon>
    </lineage>
</organism>
<feature type="compositionally biased region" description="Pro residues" evidence="1">
    <location>
        <begin position="133"/>
        <end position="147"/>
    </location>
</feature>
<accession>A0A368QUV0</accession>
<gene>
    <name evidence="2" type="ORF">SETIT_4G162100v2</name>
</gene>
<feature type="region of interest" description="Disordered" evidence="1">
    <location>
        <begin position="89"/>
        <end position="172"/>
    </location>
</feature>
<feature type="compositionally biased region" description="Basic residues" evidence="1">
    <location>
        <begin position="152"/>
        <end position="165"/>
    </location>
</feature>
<feature type="compositionally biased region" description="Low complexity" evidence="1">
    <location>
        <begin position="1"/>
        <end position="17"/>
    </location>
</feature>
<dbReference type="EMBL" id="CM003531">
    <property type="protein sequence ID" value="RCV21739.1"/>
    <property type="molecule type" value="Genomic_DNA"/>
</dbReference>
<name>A0A368QUV0_SETIT</name>
<reference evidence="2" key="1">
    <citation type="journal article" date="2012" name="Nat. Biotechnol.">
        <title>Reference genome sequence of the model plant Setaria.</title>
        <authorList>
            <person name="Bennetzen J.L."/>
            <person name="Schmutz J."/>
            <person name="Wang H."/>
            <person name="Percifield R."/>
            <person name="Hawkins J."/>
            <person name="Pontaroli A.C."/>
            <person name="Estep M."/>
            <person name="Feng L."/>
            <person name="Vaughn J.N."/>
            <person name="Grimwood J."/>
            <person name="Jenkins J."/>
            <person name="Barry K."/>
            <person name="Lindquist E."/>
            <person name="Hellsten U."/>
            <person name="Deshpande S."/>
            <person name="Wang X."/>
            <person name="Wu X."/>
            <person name="Mitros T."/>
            <person name="Triplett J."/>
            <person name="Yang X."/>
            <person name="Ye C.Y."/>
            <person name="Mauro-Herrera M."/>
            <person name="Wang L."/>
            <person name="Li P."/>
            <person name="Sharma M."/>
            <person name="Sharma R."/>
            <person name="Ronald P.C."/>
            <person name="Panaud O."/>
            <person name="Kellogg E.A."/>
            <person name="Brutnell T.P."/>
            <person name="Doust A.N."/>
            <person name="Tuskan G.A."/>
            <person name="Rokhsar D."/>
            <person name="Devos K.M."/>
        </authorList>
    </citation>
    <scope>NUCLEOTIDE SEQUENCE [LARGE SCALE GENOMIC DNA]</scope>
    <source>
        <strain evidence="2">Yugu1</strain>
    </source>
</reference>
<reference evidence="2" key="2">
    <citation type="submission" date="2015-07" db="EMBL/GenBank/DDBJ databases">
        <authorList>
            <person name="Noorani M."/>
        </authorList>
    </citation>
    <scope>NUCLEOTIDE SEQUENCE</scope>
    <source>
        <strain evidence="2">Yugu1</strain>
    </source>
</reference>
<evidence type="ECO:0000313" key="2">
    <source>
        <dbReference type="EMBL" id="RCV21739.1"/>
    </source>
</evidence>
<evidence type="ECO:0000256" key="1">
    <source>
        <dbReference type="SAM" id="MobiDB-lite"/>
    </source>
</evidence>
<sequence length="232" mass="24977">MRRKAPAAAPQANRQQQSDSTGRAISSLARLILTAQPAVAPCRPPAHRTAFRPLLRACHCRPLPRRPMRGEPTPGVSLPSLLFAGYKRASAHTAGHPSHPPPSAFDAANRAPTSGTHRRHPSTSVPSSTLTAPPQPHSWPPLPPPSPEQRQKQPRRHCPAVRPRRLTSYPKPYTKTLAGESLITFVPFAHAPAATPRQNRAPAPPTGQGTTLPARVLFQGPQCKTQGHGCEP</sequence>
<protein>
    <submittedName>
        <fullName evidence="2">Uncharacterized protein</fullName>
    </submittedName>
</protein>
<feature type="region of interest" description="Disordered" evidence="1">
    <location>
        <begin position="194"/>
        <end position="213"/>
    </location>
</feature>
<feature type="region of interest" description="Disordered" evidence="1">
    <location>
        <begin position="1"/>
        <end position="23"/>
    </location>
</feature>